<protein>
    <submittedName>
        <fullName evidence="1">Uncharacterized protein</fullName>
    </submittedName>
</protein>
<reference evidence="1 2" key="1">
    <citation type="submission" date="2020-03" db="EMBL/GenBank/DDBJ databases">
        <title>Draft genome sequence of environmentally isolated cultures.</title>
        <authorList>
            <person name="Wilson H.S."/>
            <person name="De Leon M.E."/>
        </authorList>
    </citation>
    <scope>NUCLEOTIDE SEQUENCE [LARGE SCALE GENOMIC DNA]</scope>
    <source>
        <strain evidence="1 2">HSC-31F16</strain>
    </source>
</reference>
<keyword evidence="2" id="KW-1185">Reference proteome</keyword>
<evidence type="ECO:0000313" key="1">
    <source>
        <dbReference type="EMBL" id="NHR07428.1"/>
    </source>
</evidence>
<organism evidence="1 2">
    <name type="scientific">Chromobacterium fluminis</name>
    <dbReference type="NCBI Taxonomy" id="3044269"/>
    <lineage>
        <taxon>Bacteria</taxon>
        <taxon>Pseudomonadati</taxon>
        <taxon>Pseudomonadota</taxon>
        <taxon>Betaproteobacteria</taxon>
        <taxon>Neisseriales</taxon>
        <taxon>Chromobacteriaceae</taxon>
        <taxon>Chromobacterium</taxon>
    </lineage>
</organism>
<sequence length="83" mass="9862">MFPNYDDLSELYRRHQDGQHLPDADLQRLADYAHGAWHAARDRVELIDDGRVVEDWEGQRNEKNVERIEWESIYTELTGSKPH</sequence>
<gene>
    <name evidence="1" type="ORF">HA052_19745</name>
</gene>
<name>A0ABX0LEQ1_9NEIS</name>
<dbReference type="EMBL" id="JAAOMA010000034">
    <property type="protein sequence ID" value="NHR07428.1"/>
    <property type="molecule type" value="Genomic_DNA"/>
</dbReference>
<dbReference type="RefSeq" id="WP_166453237.1">
    <property type="nucleotide sequence ID" value="NZ_JAAOMA010000034.1"/>
</dbReference>
<dbReference type="Proteomes" id="UP001515641">
    <property type="component" value="Unassembled WGS sequence"/>
</dbReference>
<comment type="caution">
    <text evidence="1">The sequence shown here is derived from an EMBL/GenBank/DDBJ whole genome shotgun (WGS) entry which is preliminary data.</text>
</comment>
<evidence type="ECO:0000313" key="2">
    <source>
        <dbReference type="Proteomes" id="UP001515641"/>
    </source>
</evidence>
<proteinExistence type="predicted"/>
<accession>A0ABX0LEQ1</accession>